<comment type="caution">
    <text evidence="2">The sequence shown here is derived from an EMBL/GenBank/DDBJ whole genome shotgun (WGS) entry which is preliminary data.</text>
</comment>
<dbReference type="AlphaFoldDB" id="A0A2H0C1P8"/>
<proteinExistence type="predicted"/>
<name>A0A2H0C1P8_9BACT</name>
<reference evidence="2 3" key="1">
    <citation type="submission" date="2017-09" db="EMBL/GenBank/DDBJ databases">
        <title>Depth-based differentiation of microbial function through sediment-hosted aquifers and enrichment of novel symbionts in the deep terrestrial subsurface.</title>
        <authorList>
            <person name="Probst A.J."/>
            <person name="Ladd B."/>
            <person name="Jarett J.K."/>
            <person name="Geller-Mcgrath D.E."/>
            <person name="Sieber C.M."/>
            <person name="Emerson J.B."/>
            <person name="Anantharaman K."/>
            <person name="Thomas B.C."/>
            <person name="Malmstrom R."/>
            <person name="Stieglmeier M."/>
            <person name="Klingl A."/>
            <person name="Woyke T."/>
            <person name="Ryan C.M."/>
            <person name="Banfield J.F."/>
        </authorList>
    </citation>
    <scope>NUCLEOTIDE SEQUENCE [LARGE SCALE GENOMIC DNA]</scope>
    <source>
        <strain evidence="2">CG22_combo_CG10-13_8_21_14_all_34_12</strain>
    </source>
</reference>
<dbReference type="InterPro" id="IPR002145">
    <property type="entry name" value="CopG"/>
</dbReference>
<dbReference type="EMBL" id="PCTC01000012">
    <property type="protein sequence ID" value="PIP63812.1"/>
    <property type="molecule type" value="Genomic_DNA"/>
</dbReference>
<organism evidence="2 3">
    <name type="scientific">Candidatus Roizmanbacteria bacterium CG22_combo_CG10-13_8_21_14_all_34_12</name>
    <dbReference type="NCBI Taxonomy" id="1974860"/>
    <lineage>
        <taxon>Bacteria</taxon>
        <taxon>Candidatus Roizmaniibacteriota</taxon>
    </lineage>
</organism>
<evidence type="ECO:0000313" key="2">
    <source>
        <dbReference type="EMBL" id="PIP63812.1"/>
    </source>
</evidence>
<dbReference type="SUPFAM" id="SSF47598">
    <property type="entry name" value="Ribbon-helix-helix"/>
    <property type="match status" value="1"/>
</dbReference>
<dbReference type="CDD" id="cd22231">
    <property type="entry name" value="RHH_NikR_HicB-like"/>
    <property type="match status" value="1"/>
</dbReference>
<feature type="domain" description="Ribbon-helix-helix protein CopG" evidence="1">
    <location>
        <begin position="5"/>
        <end position="43"/>
    </location>
</feature>
<dbReference type="Pfam" id="PF01402">
    <property type="entry name" value="RHH_1"/>
    <property type="match status" value="1"/>
</dbReference>
<accession>A0A2H0C1P8</accession>
<evidence type="ECO:0000313" key="3">
    <source>
        <dbReference type="Proteomes" id="UP000229699"/>
    </source>
</evidence>
<sequence>MNTQTVNISLPKKLVKIMDSFAETQFSTRSELIRTAVIRYINEDKKLFELFSYAEKKAKELNIKEEDIENIIDDYRKGR</sequence>
<dbReference type="Gene3D" id="1.10.1220.10">
    <property type="entry name" value="Met repressor-like"/>
    <property type="match status" value="1"/>
</dbReference>
<protein>
    <submittedName>
        <fullName evidence="2">CopG family transcriptional regulator</fullName>
    </submittedName>
</protein>
<dbReference type="Proteomes" id="UP000229699">
    <property type="component" value="Unassembled WGS sequence"/>
</dbReference>
<dbReference type="GO" id="GO:0006355">
    <property type="term" value="P:regulation of DNA-templated transcription"/>
    <property type="evidence" value="ECO:0007669"/>
    <property type="project" value="InterPro"/>
</dbReference>
<dbReference type="InterPro" id="IPR010985">
    <property type="entry name" value="Ribbon_hlx_hlx"/>
</dbReference>
<gene>
    <name evidence="2" type="ORF">COW97_00605</name>
</gene>
<evidence type="ECO:0000259" key="1">
    <source>
        <dbReference type="Pfam" id="PF01402"/>
    </source>
</evidence>
<dbReference type="InterPro" id="IPR013321">
    <property type="entry name" value="Arc_rbn_hlx_hlx"/>
</dbReference>